<comment type="caution">
    <text evidence="4">The sequence shown here is derived from an EMBL/GenBank/DDBJ whole genome shotgun (WGS) entry which is preliminary data.</text>
</comment>
<evidence type="ECO:0000256" key="3">
    <source>
        <dbReference type="SAM" id="SignalP"/>
    </source>
</evidence>
<gene>
    <name evidence="4" type="ORF">Poly21_31790</name>
</gene>
<keyword evidence="2" id="KW-0812">Transmembrane</keyword>
<keyword evidence="2" id="KW-1133">Transmembrane helix</keyword>
<protein>
    <recommendedName>
        <fullName evidence="6">Thioredoxin domain-containing protein</fullName>
    </recommendedName>
</protein>
<feature type="chain" id="PRO_5022970261" description="Thioredoxin domain-containing protein" evidence="3">
    <location>
        <begin position="21"/>
        <end position="221"/>
    </location>
</feature>
<dbReference type="RefSeq" id="WP_146407725.1">
    <property type="nucleotide sequence ID" value="NZ_SJPU01000002.1"/>
</dbReference>
<sequence length="221" mass="23288">MIRAILAFAILAIAVSIASAQQLPDDSGKYHLIVVTSEFPMTADETLVANTETHPQLSAIRARCKSFLFKVNDPLYQSRYASALGITSLPKVALVRSDGGVLYKASGPATYDPDKLAADLMAAARADRAQNPRPADGRNATADCPTCPYQPQPQPSRTPIFRPGERPSLIPDTVNVNTEVAIPQSVYLGAAVIGTILIGGMALVAIAGLGVGITILVKSFS</sequence>
<reference evidence="4 5" key="1">
    <citation type="journal article" date="2020" name="Antonie Van Leeuwenhoek">
        <title>Rhodopirellula heiligendammensis sp. nov., Rhodopirellula pilleata sp. nov., and Rhodopirellula solitaria sp. nov. isolated from natural or artificial marine surfaces in Northern Germany and California, USA, and emended description of the genus Rhodopirellula.</title>
        <authorList>
            <person name="Kallscheuer N."/>
            <person name="Wiegand S."/>
            <person name="Jogler M."/>
            <person name="Boedeker C."/>
            <person name="Peeters S.H."/>
            <person name="Rast P."/>
            <person name="Heuer A."/>
            <person name="Jetten M.S.M."/>
            <person name="Rohde M."/>
            <person name="Jogler C."/>
        </authorList>
    </citation>
    <scope>NUCLEOTIDE SEQUENCE [LARGE SCALE GENOMIC DNA]</scope>
    <source>
        <strain evidence="4 5">Poly21</strain>
    </source>
</reference>
<name>A0A5C6BVA8_9BACT</name>
<feature type="signal peptide" evidence="3">
    <location>
        <begin position="1"/>
        <end position="20"/>
    </location>
</feature>
<accession>A0A5C6BVA8</accession>
<evidence type="ECO:0000313" key="4">
    <source>
        <dbReference type="EMBL" id="TWU15975.1"/>
    </source>
</evidence>
<keyword evidence="3" id="KW-0732">Signal</keyword>
<evidence type="ECO:0000313" key="5">
    <source>
        <dbReference type="Proteomes" id="UP000319908"/>
    </source>
</evidence>
<dbReference type="AlphaFoldDB" id="A0A5C6BVA8"/>
<keyword evidence="5" id="KW-1185">Reference proteome</keyword>
<dbReference type="Proteomes" id="UP000319908">
    <property type="component" value="Unassembled WGS sequence"/>
</dbReference>
<proteinExistence type="predicted"/>
<evidence type="ECO:0008006" key="6">
    <source>
        <dbReference type="Google" id="ProtNLM"/>
    </source>
</evidence>
<evidence type="ECO:0000256" key="1">
    <source>
        <dbReference type="SAM" id="MobiDB-lite"/>
    </source>
</evidence>
<dbReference type="EMBL" id="SJPU01000002">
    <property type="protein sequence ID" value="TWU15975.1"/>
    <property type="molecule type" value="Genomic_DNA"/>
</dbReference>
<evidence type="ECO:0000256" key="2">
    <source>
        <dbReference type="SAM" id="Phobius"/>
    </source>
</evidence>
<feature type="region of interest" description="Disordered" evidence="1">
    <location>
        <begin position="128"/>
        <end position="158"/>
    </location>
</feature>
<organism evidence="4 5">
    <name type="scientific">Allorhodopirellula heiligendammensis</name>
    <dbReference type="NCBI Taxonomy" id="2714739"/>
    <lineage>
        <taxon>Bacteria</taxon>
        <taxon>Pseudomonadati</taxon>
        <taxon>Planctomycetota</taxon>
        <taxon>Planctomycetia</taxon>
        <taxon>Pirellulales</taxon>
        <taxon>Pirellulaceae</taxon>
        <taxon>Allorhodopirellula</taxon>
    </lineage>
</organism>
<feature type="transmembrane region" description="Helical" evidence="2">
    <location>
        <begin position="186"/>
        <end position="217"/>
    </location>
</feature>
<keyword evidence="2" id="KW-0472">Membrane</keyword>
<dbReference type="OrthoDB" id="292560at2"/>